<dbReference type="Gene3D" id="1.10.287.470">
    <property type="entry name" value="Helix hairpin bin"/>
    <property type="match status" value="1"/>
</dbReference>
<evidence type="ECO:0000313" key="5">
    <source>
        <dbReference type="EMBL" id="EFI34597.1"/>
    </source>
</evidence>
<dbReference type="PANTHER" id="PTHR30469:SF15">
    <property type="entry name" value="HLYD FAMILY OF SECRETION PROTEINS"/>
    <property type="match status" value="1"/>
</dbReference>
<evidence type="ECO:0000259" key="4">
    <source>
        <dbReference type="Pfam" id="PF25975"/>
    </source>
</evidence>
<dbReference type="InterPro" id="IPR006143">
    <property type="entry name" value="RND_pump_MFP"/>
</dbReference>
<dbReference type="PANTHER" id="PTHR30469">
    <property type="entry name" value="MULTIDRUG RESISTANCE PROTEIN MDTA"/>
    <property type="match status" value="1"/>
</dbReference>
<evidence type="ECO:0000259" key="3">
    <source>
        <dbReference type="Pfam" id="PF25954"/>
    </source>
</evidence>
<dbReference type="Pfam" id="PF25975">
    <property type="entry name" value="CzcB_C"/>
    <property type="match status" value="1"/>
</dbReference>
<name>D6SPC1_9BACT</name>
<dbReference type="AlphaFoldDB" id="D6SPC1"/>
<dbReference type="Pfam" id="PF25954">
    <property type="entry name" value="Beta-barrel_RND_2"/>
    <property type="match status" value="1"/>
</dbReference>
<sequence>MKTVPGLRKKNSFVSLAFLAALTLLSWPGLDLNTPAAQEPDVFEAKKFQVTNYYQAAGTIRPWQEPVLSAQVQARVKEVLVAPGDMVESGDLLIRLEQDEFKSRLEQARLDLEGAQASIQRIRREIDEAGALLEETGPQFERMKRLHGQDVATQQELDQAASKYFQARAGHEQALMALQEAAYSRDALQEKISELQVVLDYTSIRAPARAQVVRKMVDAGDLAAPDKPLLKLQTRHLLRLEAHVPERLISRVSLGDVFDIRVDALDKKISGRAAEIDPAADADSRSFLVKLGIEAGPDLYPGMFARMLIPVETEEMLMVPESAVRMIGQLATVQVVENQQKQTRHVRLGRTVNQRVEVLSGLSAGEKVKLQHLSP</sequence>
<dbReference type="eggNOG" id="COG0845">
    <property type="taxonomic scope" value="Bacteria"/>
</dbReference>
<protein>
    <submittedName>
        <fullName evidence="5">Efflux transporter, RND family, MFP subunit</fullName>
    </submittedName>
</protein>
<dbReference type="SUPFAM" id="SSF111369">
    <property type="entry name" value="HlyD-like secretion proteins"/>
    <property type="match status" value="1"/>
</dbReference>
<organism evidence="5 6">
    <name type="scientific">Desulfonatronospira thiodismutans ASO3-1</name>
    <dbReference type="NCBI Taxonomy" id="555779"/>
    <lineage>
        <taxon>Bacteria</taxon>
        <taxon>Pseudomonadati</taxon>
        <taxon>Thermodesulfobacteriota</taxon>
        <taxon>Desulfovibrionia</taxon>
        <taxon>Desulfovibrionales</taxon>
        <taxon>Desulfonatronovibrionaceae</taxon>
        <taxon>Desulfonatronospira</taxon>
    </lineage>
</organism>
<dbReference type="Gene3D" id="2.40.420.20">
    <property type="match status" value="1"/>
</dbReference>
<evidence type="ECO:0000256" key="1">
    <source>
        <dbReference type="ARBA" id="ARBA00009477"/>
    </source>
</evidence>
<dbReference type="GO" id="GO:0015562">
    <property type="term" value="F:efflux transmembrane transporter activity"/>
    <property type="evidence" value="ECO:0007669"/>
    <property type="project" value="TreeGrafter"/>
</dbReference>
<feature type="coiled-coil region" evidence="2">
    <location>
        <begin position="98"/>
        <end position="132"/>
    </location>
</feature>
<proteinExistence type="inferred from homology"/>
<dbReference type="OrthoDB" id="176710at2"/>
<keyword evidence="2" id="KW-0175">Coiled coil</keyword>
<accession>D6SPC1</accession>
<dbReference type="InterPro" id="IPR058792">
    <property type="entry name" value="Beta-barrel_RND_2"/>
</dbReference>
<dbReference type="EMBL" id="ACJN02000002">
    <property type="protein sequence ID" value="EFI34597.1"/>
    <property type="molecule type" value="Genomic_DNA"/>
</dbReference>
<comment type="similarity">
    <text evidence="1">Belongs to the membrane fusion protein (MFP) (TC 8.A.1) family.</text>
</comment>
<keyword evidence="6" id="KW-1185">Reference proteome</keyword>
<dbReference type="Gene3D" id="2.40.30.170">
    <property type="match status" value="1"/>
</dbReference>
<dbReference type="RefSeq" id="WP_008869917.1">
    <property type="nucleotide sequence ID" value="NZ_ACJN02000002.1"/>
</dbReference>
<comment type="caution">
    <text evidence="5">The sequence shown here is derived from an EMBL/GenBank/DDBJ whole genome shotgun (WGS) entry which is preliminary data.</text>
</comment>
<gene>
    <name evidence="5" type="ORF">Dthio_PD1969</name>
</gene>
<evidence type="ECO:0000313" key="6">
    <source>
        <dbReference type="Proteomes" id="UP000005496"/>
    </source>
</evidence>
<evidence type="ECO:0000256" key="2">
    <source>
        <dbReference type="SAM" id="Coils"/>
    </source>
</evidence>
<reference evidence="5" key="1">
    <citation type="submission" date="2010-05" db="EMBL/GenBank/DDBJ databases">
        <title>The draft genome of Desulfonatronospira thiodismutans ASO3-1.</title>
        <authorList>
            <consortium name="US DOE Joint Genome Institute (JGI-PGF)"/>
            <person name="Lucas S."/>
            <person name="Copeland A."/>
            <person name="Lapidus A."/>
            <person name="Cheng J.-F."/>
            <person name="Bruce D."/>
            <person name="Goodwin L."/>
            <person name="Pitluck S."/>
            <person name="Chertkov O."/>
            <person name="Brettin T."/>
            <person name="Detter J.C."/>
            <person name="Han C."/>
            <person name="Land M.L."/>
            <person name="Hauser L."/>
            <person name="Kyrpides N."/>
            <person name="Mikhailova N."/>
            <person name="Muyzer G."/>
            <person name="Woyke T."/>
        </authorList>
    </citation>
    <scope>NUCLEOTIDE SEQUENCE [LARGE SCALE GENOMIC DNA]</scope>
    <source>
        <strain evidence="5">ASO3-1</strain>
    </source>
</reference>
<feature type="domain" description="CzcB-like C-terminal circularly permuted SH3-like" evidence="4">
    <location>
        <begin position="317"/>
        <end position="368"/>
    </location>
</feature>
<dbReference type="NCBIfam" id="TIGR01730">
    <property type="entry name" value="RND_mfp"/>
    <property type="match status" value="1"/>
</dbReference>
<feature type="domain" description="CusB-like beta-barrel" evidence="3">
    <location>
        <begin position="240"/>
        <end position="307"/>
    </location>
</feature>
<dbReference type="Gene3D" id="2.40.50.100">
    <property type="match status" value="1"/>
</dbReference>
<dbReference type="GO" id="GO:1990281">
    <property type="term" value="C:efflux pump complex"/>
    <property type="evidence" value="ECO:0007669"/>
    <property type="project" value="TreeGrafter"/>
</dbReference>
<dbReference type="InterPro" id="IPR058649">
    <property type="entry name" value="CzcB_C"/>
</dbReference>
<dbReference type="Proteomes" id="UP000005496">
    <property type="component" value="Unassembled WGS sequence"/>
</dbReference>